<keyword evidence="7 13" id="KW-1133">Transmembrane helix</keyword>
<dbReference type="EMBL" id="KM584783">
    <property type="protein sequence ID" value="AKG62883.1"/>
    <property type="molecule type" value="mRNA"/>
</dbReference>
<name>A0A0F7GZK6_9ASPA</name>
<evidence type="ECO:0000256" key="6">
    <source>
        <dbReference type="ARBA" id="ARBA00022967"/>
    </source>
</evidence>
<organism evidence="14">
    <name type="scientific">Apostasia odorata</name>
    <dbReference type="NCBI Taxonomy" id="280455"/>
    <lineage>
        <taxon>Eukaryota</taxon>
        <taxon>Viridiplantae</taxon>
        <taxon>Streptophyta</taxon>
        <taxon>Embryophyta</taxon>
        <taxon>Tracheophyta</taxon>
        <taxon>Spermatophyta</taxon>
        <taxon>Magnoliopsida</taxon>
        <taxon>Liliopsida</taxon>
        <taxon>Asparagales</taxon>
        <taxon>Orchidaceae</taxon>
        <taxon>Apostasioideae</taxon>
        <taxon>Apostasia</taxon>
    </lineage>
</organism>
<evidence type="ECO:0000256" key="12">
    <source>
        <dbReference type="ARBA" id="ARBA00048026"/>
    </source>
</evidence>
<evidence type="ECO:0000256" key="8">
    <source>
        <dbReference type="ARBA" id="ARBA00023027"/>
    </source>
</evidence>
<evidence type="ECO:0000256" key="3">
    <source>
        <dbReference type="ARBA" id="ARBA00022719"/>
    </source>
</evidence>
<dbReference type="GO" id="GO:0016655">
    <property type="term" value="F:oxidoreductase activity, acting on NAD(P)H, quinone or similar compound as acceptor"/>
    <property type="evidence" value="ECO:0007669"/>
    <property type="project" value="InterPro"/>
</dbReference>
<dbReference type="Pfam" id="PF10716">
    <property type="entry name" value="NdhL"/>
    <property type="match status" value="1"/>
</dbReference>
<dbReference type="GO" id="GO:0016020">
    <property type="term" value="C:membrane"/>
    <property type="evidence" value="ECO:0007669"/>
    <property type="project" value="UniProtKB-SubCell"/>
</dbReference>
<protein>
    <submittedName>
        <fullName evidence="14">NADH dehydrogenase-like complex L</fullName>
    </submittedName>
</protein>
<reference evidence="14" key="1">
    <citation type="journal article" date="2015" name="BMC Plant Biol.">
        <title>NDH expression marks major transitions in plant evolution and reveals coordinate intracellular gene loss.</title>
        <authorList>
            <person name="Ruhlman T.A."/>
            <person name="Chang W.J."/>
            <person name="Chen J.J."/>
            <person name="Huang Y.T."/>
            <person name="Chan M.T."/>
            <person name="Zhang J."/>
            <person name="Liao D.C."/>
            <person name="Blazier J.C."/>
            <person name="Jin X."/>
            <person name="Shih M.C."/>
            <person name="Jansen R.K."/>
            <person name="Lin C.S."/>
        </authorList>
    </citation>
    <scope>NUCLEOTIDE SEQUENCE</scope>
</reference>
<feature type="transmembrane region" description="Helical" evidence="13">
    <location>
        <begin position="93"/>
        <end position="115"/>
    </location>
</feature>
<evidence type="ECO:0000256" key="1">
    <source>
        <dbReference type="ARBA" id="ARBA00004141"/>
    </source>
</evidence>
<dbReference type="GO" id="GO:0048038">
    <property type="term" value="F:quinone binding"/>
    <property type="evidence" value="ECO:0007669"/>
    <property type="project" value="UniProtKB-KW"/>
</dbReference>
<sequence length="172" mass="19593">MSCCNLWQSSILACFQASPLRLPMPSTPPYPTRLRALATLPDFPIARRLSSRAEALRLPSLLRYGALLASVATPAALAVTGENNVEEDLMTTLVTGGIAAAFYFLIAPPIILNWLRLRWYKRNFFEMYFQFMFAFIFFPGLMLWALFLNFRPLPRDSTMKYPWSTPKDDATI</sequence>
<proteinExistence type="evidence at transcript level"/>
<comment type="catalytic activity">
    <reaction evidence="11">
        <text>a plastoquinone + NADPH + (n+1) H(+)(in) = a plastoquinol + NADP(+) + n H(+)(out)</text>
        <dbReference type="Rhea" id="RHEA:42612"/>
        <dbReference type="Rhea" id="RHEA-COMP:9561"/>
        <dbReference type="Rhea" id="RHEA-COMP:9562"/>
        <dbReference type="ChEBI" id="CHEBI:15378"/>
        <dbReference type="ChEBI" id="CHEBI:17757"/>
        <dbReference type="ChEBI" id="CHEBI:57783"/>
        <dbReference type="ChEBI" id="CHEBI:58349"/>
        <dbReference type="ChEBI" id="CHEBI:62192"/>
    </reaction>
</comment>
<dbReference type="PANTHER" id="PTHR36727:SF2">
    <property type="entry name" value="NAD(P)H-QUINONE OXIDOREDUCTASE SUBUNIT L, CHLOROPLASTIC"/>
    <property type="match status" value="1"/>
</dbReference>
<dbReference type="AlphaFoldDB" id="A0A0F7GZK6"/>
<keyword evidence="9" id="KW-0793">Thylakoid</keyword>
<accession>A0A0F7GZK6</accession>
<evidence type="ECO:0000313" key="15">
    <source>
        <dbReference type="EMBL" id="AQX44155.1"/>
    </source>
</evidence>
<evidence type="ECO:0000256" key="11">
    <source>
        <dbReference type="ARBA" id="ARBA00047726"/>
    </source>
</evidence>
<keyword evidence="3" id="KW-0874">Quinone</keyword>
<comment type="subcellular location">
    <subcellularLocation>
        <location evidence="1">Membrane</location>
        <topology evidence="1">Multi-pass membrane protein</topology>
    </subcellularLocation>
</comment>
<evidence type="ECO:0000256" key="5">
    <source>
        <dbReference type="ARBA" id="ARBA00022957"/>
    </source>
</evidence>
<feature type="transmembrane region" description="Helical" evidence="13">
    <location>
        <begin position="127"/>
        <end position="147"/>
    </location>
</feature>
<reference evidence="15" key="2">
    <citation type="submission" date="2016-04" db="EMBL/GenBank/DDBJ databases">
        <title>The entire NDH complex genes in chloroplastic and nuclear genomes are deleted in Dendrobium and Phalaenopsis but existed in Apostasia.</title>
        <authorList>
            <person name="Lin C.-S."/>
            <person name="Chen J.J."/>
            <person name="Chiu C.-C."/>
            <person name="Hsiao H.C."/>
            <person name="Jin X.-H."/>
            <person name="Huang Y.-T."/>
            <person name="Kui L."/>
            <person name="Yang C.-J."/>
            <person name="Depamphilis C.W."/>
            <person name="Leebens-Mack J."/>
            <person name="Wong G.K.-S."/>
            <person name="Hu J.-M."/>
            <person name="Chang W.-J."/>
            <person name="Yang L.-H."/>
            <person name="Wang W."/>
            <person name="Shih M.-C."/>
        </authorList>
    </citation>
    <scope>NUCLEOTIDE SEQUENCE</scope>
</reference>
<dbReference type="EMBL" id="KX156885">
    <property type="protein sequence ID" value="AQX44155.1"/>
    <property type="molecule type" value="mRNA"/>
</dbReference>
<keyword evidence="8" id="KW-0520">NAD</keyword>
<evidence type="ECO:0000256" key="4">
    <source>
        <dbReference type="ARBA" id="ARBA00022857"/>
    </source>
</evidence>
<evidence type="ECO:0000256" key="9">
    <source>
        <dbReference type="ARBA" id="ARBA00023078"/>
    </source>
</evidence>
<evidence type="ECO:0000256" key="7">
    <source>
        <dbReference type="ARBA" id="ARBA00022989"/>
    </source>
</evidence>
<keyword evidence="4" id="KW-0521">NADP</keyword>
<keyword evidence="2 13" id="KW-0812">Transmembrane</keyword>
<evidence type="ECO:0000256" key="2">
    <source>
        <dbReference type="ARBA" id="ARBA00022692"/>
    </source>
</evidence>
<evidence type="ECO:0000256" key="10">
    <source>
        <dbReference type="ARBA" id="ARBA00023136"/>
    </source>
</evidence>
<keyword evidence="5" id="KW-0618">Plastoquinone</keyword>
<dbReference type="PANTHER" id="PTHR36727">
    <property type="entry name" value="NAD(P)H-QUINONE OXIDOREDUCTASE SUBUNIT L, CHLOROPLASTIC"/>
    <property type="match status" value="1"/>
</dbReference>
<gene>
    <name evidence="14" type="primary">NDHL</name>
</gene>
<feature type="transmembrane region" description="Helical" evidence="13">
    <location>
        <begin position="61"/>
        <end position="81"/>
    </location>
</feature>
<comment type="catalytic activity">
    <reaction evidence="12">
        <text>a plastoquinone + NADH + (n+1) H(+)(in) = a plastoquinol + NAD(+) + n H(+)(out)</text>
        <dbReference type="Rhea" id="RHEA:42608"/>
        <dbReference type="Rhea" id="RHEA-COMP:9561"/>
        <dbReference type="Rhea" id="RHEA-COMP:9562"/>
        <dbReference type="ChEBI" id="CHEBI:15378"/>
        <dbReference type="ChEBI" id="CHEBI:17757"/>
        <dbReference type="ChEBI" id="CHEBI:57540"/>
        <dbReference type="ChEBI" id="CHEBI:57945"/>
        <dbReference type="ChEBI" id="CHEBI:62192"/>
    </reaction>
</comment>
<keyword evidence="10 13" id="KW-0472">Membrane</keyword>
<evidence type="ECO:0000256" key="13">
    <source>
        <dbReference type="SAM" id="Phobius"/>
    </source>
</evidence>
<dbReference type="InterPro" id="IPR019654">
    <property type="entry name" value="NADH-quinone_OxRdatse_su_L"/>
</dbReference>
<evidence type="ECO:0000313" key="14">
    <source>
        <dbReference type="EMBL" id="AKG62883.1"/>
    </source>
</evidence>
<keyword evidence="6" id="KW-1278">Translocase</keyword>